<dbReference type="InterPro" id="IPR051218">
    <property type="entry name" value="Sec_MonoDiacylglyc_Lipase"/>
</dbReference>
<dbReference type="GO" id="GO:0006629">
    <property type="term" value="P:lipid metabolic process"/>
    <property type="evidence" value="ECO:0007669"/>
    <property type="project" value="InterPro"/>
</dbReference>
<name>A0A1Y1I446_KLENI</name>
<proteinExistence type="predicted"/>
<organism evidence="2 3">
    <name type="scientific">Klebsormidium nitens</name>
    <name type="common">Green alga</name>
    <name type="synonym">Ulothrix nitens</name>
    <dbReference type="NCBI Taxonomy" id="105231"/>
    <lineage>
        <taxon>Eukaryota</taxon>
        <taxon>Viridiplantae</taxon>
        <taxon>Streptophyta</taxon>
        <taxon>Klebsormidiophyceae</taxon>
        <taxon>Klebsormidiales</taxon>
        <taxon>Klebsormidiaceae</taxon>
        <taxon>Klebsormidium</taxon>
    </lineage>
</organism>
<dbReference type="InterPro" id="IPR029058">
    <property type="entry name" value="AB_hydrolase_fold"/>
</dbReference>
<dbReference type="SUPFAM" id="SSF53474">
    <property type="entry name" value="alpha/beta-Hydrolases"/>
    <property type="match status" value="1"/>
</dbReference>
<dbReference type="OMA" id="NTIRMTH"/>
<dbReference type="PANTHER" id="PTHR45856">
    <property type="entry name" value="ALPHA/BETA-HYDROLASES SUPERFAMILY PROTEIN"/>
    <property type="match status" value="1"/>
</dbReference>
<dbReference type="Pfam" id="PF01764">
    <property type="entry name" value="Lipase_3"/>
    <property type="match status" value="1"/>
</dbReference>
<sequence length="335" mass="37294">MATPFGRSYFFVAAMVVFLGLLFASKGAFASTIFNRTLSMYLIEYESAIYTDDVDSIRSWTCSRCHGLTTGFLVKQVVNDQRAQLTAMVGESPQLQAAIVAFRGTRRESVVNWIADLKFIQRRLDYPKSAGALVHHGFYTDYHNTTMRPELTKALLSLLAEKPSLPVYVIGHSMGAALAILCALDLRVNFGLPDVRLWNAGGPRVGNKAFTDYFKRWVPNSIRMVNGHDVVPHLPPVDVNYHHIATEIWIYHIALFEFEKVCDGSGEDPLCSRGVAGNSIADHKTYLGVPVHSTPDLTSGDWDRIQLSYTALGVDKLDIVKQGALTARKQWLVAR</sequence>
<evidence type="ECO:0000313" key="3">
    <source>
        <dbReference type="Proteomes" id="UP000054558"/>
    </source>
</evidence>
<reference evidence="2 3" key="1">
    <citation type="journal article" date="2014" name="Nat. Commun.">
        <title>Klebsormidium flaccidum genome reveals primary factors for plant terrestrial adaptation.</title>
        <authorList>
            <person name="Hori K."/>
            <person name="Maruyama F."/>
            <person name="Fujisawa T."/>
            <person name="Togashi T."/>
            <person name="Yamamoto N."/>
            <person name="Seo M."/>
            <person name="Sato S."/>
            <person name="Yamada T."/>
            <person name="Mori H."/>
            <person name="Tajima N."/>
            <person name="Moriyama T."/>
            <person name="Ikeuchi M."/>
            <person name="Watanabe M."/>
            <person name="Wada H."/>
            <person name="Kobayashi K."/>
            <person name="Saito M."/>
            <person name="Masuda T."/>
            <person name="Sasaki-Sekimoto Y."/>
            <person name="Mashiguchi K."/>
            <person name="Awai K."/>
            <person name="Shimojima M."/>
            <person name="Masuda S."/>
            <person name="Iwai M."/>
            <person name="Nobusawa T."/>
            <person name="Narise T."/>
            <person name="Kondo S."/>
            <person name="Saito H."/>
            <person name="Sato R."/>
            <person name="Murakawa M."/>
            <person name="Ihara Y."/>
            <person name="Oshima-Yamada Y."/>
            <person name="Ohtaka K."/>
            <person name="Satoh M."/>
            <person name="Sonobe K."/>
            <person name="Ishii M."/>
            <person name="Ohtani R."/>
            <person name="Kanamori-Sato M."/>
            <person name="Honoki R."/>
            <person name="Miyazaki D."/>
            <person name="Mochizuki H."/>
            <person name="Umetsu J."/>
            <person name="Higashi K."/>
            <person name="Shibata D."/>
            <person name="Kamiya Y."/>
            <person name="Sato N."/>
            <person name="Nakamura Y."/>
            <person name="Tabata S."/>
            <person name="Ida S."/>
            <person name="Kurokawa K."/>
            <person name="Ohta H."/>
        </authorList>
    </citation>
    <scope>NUCLEOTIDE SEQUENCE [LARGE SCALE GENOMIC DNA]</scope>
    <source>
        <strain evidence="2 3">NIES-2285</strain>
    </source>
</reference>
<dbReference type="OrthoDB" id="426718at2759"/>
<dbReference type="CDD" id="cd00519">
    <property type="entry name" value="Lipase_3"/>
    <property type="match status" value="1"/>
</dbReference>
<dbReference type="InterPro" id="IPR002921">
    <property type="entry name" value="Fungal_lipase-type"/>
</dbReference>
<dbReference type="Gene3D" id="3.40.50.1820">
    <property type="entry name" value="alpha/beta hydrolase"/>
    <property type="match status" value="1"/>
</dbReference>
<evidence type="ECO:0000313" key="2">
    <source>
        <dbReference type="EMBL" id="GAQ82878.1"/>
    </source>
</evidence>
<dbReference type="AlphaFoldDB" id="A0A1Y1I446"/>
<dbReference type="EMBL" id="DF237076">
    <property type="protein sequence ID" value="GAQ82878.1"/>
    <property type="molecule type" value="Genomic_DNA"/>
</dbReference>
<feature type="domain" description="Fungal lipase-type" evidence="1">
    <location>
        <begin position="99"/>
        <end position="237"/>
    </location>
</feature>
<dbReference type="Proteomes" id="UP000054558">
    <property type="component" value="Unassembled WGS sequence"/>
</dbReference>
<dbReference type="PANTHER" id="PTHR45856:SF11">
    <property type="entry name" value="FUNGAL LIPASE-LIKE DOMAIN-CONTAINING PROTEIN"/>
    <property type="match status" value="1"/>
</dbReference>
<evidence type="ECO:0000259" key="1">
    <source>
        <dbReference type="Pfam" id="PF01764"/>
    </source>
</evidence>
<accession>A0A1Y1I446</accession>
<protein>
    <submittedName>
        <fullName evidence="2">Triacylglycerol lipase</fullName>
    </submittedName>
</protein>
<gene>
    <name evidence="2" type="ORF">KFL_001270200</name>
</gene>
<keyword evidence="3" id="KW-1185">Reference proteome</keyword>